<dbReference type="InterPro" id="IPR000944">
    <property type="entry name" value="Tscrpt_reg_Rrf2"/>
</dbReference>
<accession>E8QZR9</accession>
<dbReference type="FunCoup" id="E8QZR9">
    <property type="interactions" value="175"/>
</dbReference>
<dbReference type="KEGG" id="ipa:Isop_2640"/>
<dbReference type="InterPro" id="IPR036390">
    <property type="entry name" value="WH_DNA-bd_sf"/>
</dbReference>
<dbReference type="InParanoid" id="E8QZR9"/>
<dbReference type="PROSITE" id="PS01332">
    <property type="entry name" value="HTH_RRF2_1"/>
    <property type="match status" value="1"/>
</dbReference>
<dbReference type="Pfam" id="PF02082">
    <property type="entry name" value="Rrf2"/>
    <property type="match status" value="1"/>
</dbReference>
<dbReference type="EMBL" id="CP002353">
    <property type="protein sequence ID" value="ADV63210.1"/>
    <property type="molecule type" value="Genomic_DNA"/>
</dbReference>
<dbReference type="GO" id="GO:0005829">
    <property type="term" value="C:cytosol"/>
    <property type="evidence" value="ECO:0007669"/>
    <property type="project" value="TreeGrafter"/>
</dbReference>
<dbReference type="AlphaFoldDB" id="E8QZR9"/>
<proteinExistence type="predicted"/>
<dbReference type="InterPro" id="IPR030489">
    <property type="entry name" value="TR_Rrf2-type_CS"/>
</dbReference>
<dbReference type="NCBIfam" id="TIGR00738">
    <property type="entry name" value="rrf2_super"/>
    <property type="match status" value="1"/>
</dbReference>
<dbReference type="Proteomes" id="UP000008631">
    <property type="component" value="Chromosome"/>
</dbReference>
<evidence type="ECO:0000313" key="1">
    <source>
        <dbReference type="EMBL" id="ADV63210.1"/>
    </source>
</evidence>
<organism evidence="1 2">
    <name type="scientific">Isosphaera pallida (strain ATCC 43644 / DSM 9630 / IS1B)</name>
    <dbReference type="NCBI Taxonomy" id="575540"/>
    <lineage>
        <taxon>Bacteria</taxon>
        <taxon>Pseudomonadati</taxon>
        <taxon>Planctomycetota</taxon>
        <taxon>Planctomycetia</taxon>
        <taxon>Isosphaerales</taxon>
        <taxon>Isosphaeraceae</taxon>
        <taxon>Isosphaera</taxon>
    </lineage>
</organism>
<dbReference type="SUPFAM" id="SSF46785">
    <property type="entry name" value="Winged helix' DNA-binding domain"/>
    <property type="match status" value="1"/>
</dbReference>
<dbReference type="RefSeq" id="WP_013565498.1">
    <property type="nucleotide sequence ID" value="NC_014962.1"/>
</dbReference>
<dbReference type="PROSITE" id="PS51197">
    <property type="entry name" value="HTH_RRF2_2"/>
    <property type="match status" value="1"/>
</dbReference>
<dbReference type="GO" id="GO:0003700">
    <property type="term" value="F:DNA-binding transcription factor activity"/>
    <property type="evidence" value="ECO:0007669"/>
    <property type="project" value="TreeGrafter"/>
</dbReference>
<protein>
    <submittedName>
        <fullName evidence="1">Transcriptional regulator, BadM/Rrf2 family</fullName>
    </submittedName>
</protein>
<dbReference type="InterPro" id="IPR036388">
    <property type="entry name" value="WH-like_DNA-bd_sf"/>
</dbReference>
<name>E8QZR9_ISOPI</name>
<dbReference type="HOGENOM" id="CLU_107144_1_4_0"/>
<reference key="1">
    <citation type="submission" date="2010-11" db="EMBL/GenBank/DDBJ databases">
        <title>The complete sequence of chromosome of Isophaera pallida ATCC 43644.</title>
        <authorList>
            <consortium name="US DOE Joint Genome Institute (JGI-PGF)"/>
            <person name="Lucas S."/>
            <person name="Copeland A."/>
            <person name="Lapidus A."/>
            <person name="Bruce D."/>
            <person name="Goodwin L."/>
            <person name="Pitluck S."/>
            <person name="Kyrpides N."/>
            <person name="Mavromatis K."/>
            <person name="Pagani I."/>
            <person name="Ivanova N."/>
            <person name="Saunders E."/>
            <person name="Brettin T."/>
            <person name="Detter J.C."/>
            <person name="Han C."/>
            <person name="Tapia R."/>
            <person name="Land M."/>
            <person name="Hauser L."/>
            <person name="Markowitz V."/>
            <person name="Cheng J.-F."/>
            <person name="Hugenholtz P."/>
            <person name="Woyke T."/>
            <person name="Wu D."/>
            <person name="Eisen J.A."/>
        </authorList>
    </citation>
    <scope>NUCLEOTIDE SEQUENCE</scope>
    <source>
        <strain>ATCC 43644</strain>
    </source>
</reference>
<dbReference type="Gene3D" id="1.10.10.10">
    <property type="entry name" value="Winged helix-like DNA-binding domain superfamily/Winged helix DNA-binding domain"/>
    <property type="match status" value="1"/>
</dbReference>
<dbReference type="PANTHER" id="PTHR33221:SF13">
    <property type="entry name" value="TRANSCRIPTIONAL REGULATOR-RELATED"/>
    <property type="match status" value="1"/>
</dbReference>
<gene>
    <name evidence="1" type="ordered locus">Isop_2640</name>
</gene>
<dbReference type="STRING" id="575540.Isop_2640"/>
<dbReference type="PANTHER" id="PTHR33221">
    <property type="entry name" value="WINGED HELIX-TURN-HELIX TRANSCRIPTIONAL REGULATOR, RRF2 FAMILY"/>
    <property type="match status" value="1"/>
</dbReference>
<evidence type="ECO:0000313" key="2">
    <source>
        <dbReference type="Proteomes" id="UP000008631"/>
    </source>
</evidence>
<dbReference type="OrthoDB" id="9800519at2"/>
<sequence length="164" mass="17674">MFTQRVEYALRATAYLASLDGYNSTTEEVAEATKVPRAYLSKVLQELRRGGVIRSRRGVGGGIVLAIDPKELTLLRVVQAVEPLQRITTCPLGLKAHGARLCPLHKRLDDAMAKVEAAFAGVTLAQVLAEPSLSVPLCGGIEDNPVARHNRVKLNFIENVASGS</sequence>
<dbReference type="eggNOG" id="COG1959">
    <property type="taxonomic scope" value="Bacteria"/>
</dbReference>
<keyword evidence="2" id="KW-1185">Reference proteome</keyword>
<reference evidence="1 2" key="2">
    <citation type="journal article" date="2011" name="Stand. Genomic Sci.">
        <title>Complete genome sequence of Isosphaera pallida type strain (IS1B).</title>
        <authorList>
            <consortium name="US DOE Joint Genome Institute (JGI-PGF)"/>
            <person name="Goker M."/>
            <person name="Cleland D."/>
            <person name="Saunders E."/>
            <person name="Lapidus A."/>
            <person name="Nolan M."/>
            <person name="Lucas S."/>
            <person name="Hammon N."/>
            <person name="Deshpande S."/>
            <person name="Cheng J.F."/>
            <person name="Tapia R."/>
            <person name="Han C."/>
            <person name="Goodwin L."/>
            <person name="Pitluck S."/>
            <person name="Liolios K."/>
            <person name="Pagani I."/>
            <person name="Ivanova N."/>
            <person name="Mavromatis K."/>
            <person name="Pati A."/>
            <person name="Chen A."/>
            <person name="Palaniappan K."/>
            <person name="Land M."/>
            <person name="Hauser L."/>
            <person name="Chang Y.J."/>
            <person name="Jeffries C.D."/>
            <person name="Detter J.C."/>
            <person name="Beck B."/>
            <person name="Woyke T."/>
            <person name="Bristow J."/>
            <person name="Eisen J.A."/>
            <person name="Markowitz V."/>
            <person name="Hugenholtz P."/>
            <person name="Kyrpides N.C."/>
            <person name="Klenk H.P."/>
        </authorList>
    </citation>
    <scope>NUCLEOTIDE SEQUENCE [LARGE SCALE GENOMIC DNA]</scope>
    <source>
        <strain evidence="2">ATCC 43644 / DSM 9630 / IS1B</strain>
    </source>
</reference>